<name>A0A0L0NT41_CANAR</name>
<dbReference type="Proteomes" id="UP000037122">
    <property type="component" value="Unassembled WGS sequence"/>
</dbReference>
<dbReference type="EMBL" id="LGST01000049">
    <property type="protein sequence ID" value="KND96840.1"/>
    <property type="molecule type" value="Genomic_DNA"/>
</dbReference>
<protein>
    <submittedName>
        <fullName evidence="1">Uncharacterized protein</fullName>
    </submittedName>
</protein>
<evidence type="ECO:0000313" key="1">
    <source>
        <dbReference type="EMBL" id="KND96840.1"/>
    </source>
</evidence>
<proteinExistence type="predicted"/>
<gene>
    <name evidence="1" type="ORF">QG37_06818</name>
</gene>
<evidence type="ECO:0000313" key="2">
    <source>
        <dbReference type="Proteomes" id="UP000037122"/>
    </source>
</evidence>
<comment type="caution">
    <text evidence="1">The sequence shown here is derived from an EMBL/GenBank/DDBJ whole genome shotgun (WGS) entry which is preliminary data.</text>
</comment>
<dbReference type="AlphaFoldDB" id="A0A0L0NT41"/>
<organism evidence="1 2">
    <name type="scientific">Candidozyma auris</name>
    <name type="common">Yeast</name>
    <name type="synonym">Candida auris</name>
    <dbReference type="NCBI Taxonomy" id="498019"/>
    <lineage>
        <taxon>Eukaryota</taxon>
        <taxon>Fungi</taxon>
        <taxon>Dikarya</taxon>
        <taxon>Ascomycota</taxon>
        <taxon>Saccharomycotina</taxon>
        <taxon>Pichiomycetes</taxon>
        <taxon>Metschnikowiaceae</taxon>
        <taxon>Candidozyma</taxon>
    </lineage>
</organism>
<reference evidence="2" key="1">
    <citation type="journal article" date="2015" name="BMC Genomics">
        <title>Draft genome of a commonly misdiagnosed multidrug resistant pathogen Candida auris.</title>
        <authorList>
            <person name="Chatterjee S."/>
            <person name="Alampalli S.V."/>
            <person name="Nageshan R.K."/>
            <person name="Chettiar S.T."/>
            <person name="Joshi S."/>
            <person name="Tatu U.S."/>
        </authorList>
    </citation>
    <scope>NUCLEOTIDE SEQUENCE [LARGE SCALE GENOMIC DNA]</scope>
    <source>
        <strain evidence="2">6684</strain>
    </source>
</reference>
<dbReference type="VEuPathDB" id="FungiDB:QG37_06818"/>
<accession>A0A0L0NT41</accession>
<sequence>MLICSPLFTTKKPILIAVSKAATQYMNIKRPARGFIWCLCSRYRLEDPSMQSVRSFLEMVYVKKKSVRRQKKKKK</sequence>